<dbReference type="AlphaFoldDB" id="A0A9Y2ESA6"/>
<sequence>MKKFNIYILWTLCIIFCFIGIYTFYYHMNDNFPLTPSPEIKTAKPFDYYRITDETGTIELMTVSVQVYIGDEVLAEDNSLYEVVKLDGNHAFARFVKKIHL</sequence>
<dbReference type="RefSeq" id="WP_147670265.1">
    <property type="nucleotide sequence ID" value="NZ_CP120678.1"/>
</dbReference>
<accession>A0A9Y2ESA6</accession>
<reference evidence="2" key="1">
    <citation type="submission" date="2023-03" db="EMBL/GenBank/DDBJ databases">
        <title>Selenobaculum gbiensis gen. nov. sp. nov., a new bacterium isolated from the gut microbiota of IBD patient.</title>
        <authorList>
            <person name="Yeo S."/>
            <person name="Park H."/>
            <person name="Huh C.S."/>
        </authorList>
    </citation>
    <scope>NUCLEOTIDE SEQUENCE</scope>
    <source>
        <strain evidence="2">ICN-92133</strain>
    </source>
</reference>
<keyword evidence="3" id="KW-1185">Reference proteome</keyword>
<feature type="transmembrane region" description="Helical" evidence="1">
    <location>
        <begin position="7"/>
        <end position="28"/>
    </location>
</feature>
<dbReference type="KEGG" id="sgbi:P3F81_09505"/>
<protein>
    <submittedName>
        <fullName evidence="2">Stage II sporulation protein P</fullName>
    </submittedName>
</protein>
<dbReference type="EMBL" id="CP120678">
    <property type="protein sequence ID" value="WIW70126.1"/>
    <property type="molecule type" value="Genomic_DNA"/>
</dbReference>
<evidence type="ECO:0000313" key="3">
    <source>
        <dbReference type="Proteomes" id="UP001243623"/>
    </source>
</evidence>
<keyword evidence="1" id="KW-0812">Transmembrane</keyword>
<evidence type="ECO:0000256" key="1">
    <source>
        <dbReference type="SAM" id="Phobius"/>
    </source>
</evidence>
<dbReference type="Proteomes" id="UP001243623">
    <property type="component" value="Chromosome"/>
</dbReference>
<keyword evidence="1" id="KW-1133">Transmembrane helix</keyword>
<name>A0A9Y2ESA6_9FIRM</name>
<gene>
    <name evidence="2" type="ORF">P3F81_09505</name>
</gene>
<proteinExistence type="predicted"/>
<keyword evidence="1" id="KW-0472">Membrane</keyword>
<organism evidence="2 3">
    <name type="scientific">Selenobaculum gibii</name>
    <dbReference type="NCBI Taxonomy" id="3054208"/>
    <lineage>
        <taxon>Bacteria</taxon>
        <taxon>Bacillati</taxon>
        <taxon>Bacillota</taxon>
        <taxon>Negativicutes</taxon>
        <taxon>Selenomonadales</taxon>
        <taxon>Selenomonadaceae</taxon>
        <taxon>Selenobaculum</taxon>
    </lineage>
</organism>
<evidence type="ECO:0000313" key="2">
    <source>
        <dbReference type="EMBL" id="WIW70126.1"/>
    </source>
</evidence>